<dbReference type="PANTHER" id="PTHR33490">
    <property type="entry name" value="BLR5614 PROTEIN-RELATED"/>
    <property type="match status" value="1"/>
</dbReference>
<reference evidence="2 3" key="1">
    <citation type="journal article" date="2013" name="Antonie Van Leeuwenhoek">
        <title>Dongia rigui sp. nov., isolated from freshwater of a large wetland in Korea.</title>
        <authorList>
            <person name="Baik K.S."/>
            <person name="Hwang Y.M."/>
            <person name="Choi J.S."/>
            <person name="Kwon J."/>
            <person name="Seong C.N."/>
        </authorList>
    </citation>
    <scope>NUCLEOTIDE SEQUENCE [LARGE SCALE GENOMIC DNA]</scope>
    <source>
        <strain evidence="2 3">04SU4-P</strain>
    </source>
</reference>
<dbReference type="RefSeq" id="WP_320502321.1">
    <property type="nucleotide sequence ID" value="NZ_JAXCLX010000003.1"/>
</dbReference>
<dbReference type="InterPro" id="IPR002931">
    <property type="entry name" value="Transglutaminase-like"/>
</dbReference>
<gene>
    <name evidence="2" type="ORF">SMD31_18060</name>
</gene>
<dbReference type="SMART" id="SM00460">
    <property type="entry name" value="TGc"/>
    <property type="match status" value="1"/>
</dbReference>
<proteinExistence type="predicted"/>
<dbReference type="Gene3D" id="3.10.620.30">
    <property type="match status" value="1"/>
</dbReference>
<dbReference type="Pfam" id="PF01841">
    <property type="entry name" value="Transglut_core"/>
    <property type="match status" value="1"/>
</dbReference>
<feature type="domain" description="Transglutaminase-like" evidence="1">
    <location>
        <begin position="160"/>
        <end position="225"/>
    </location>
</feature>
<evidence type="ECO:0000259" key="1">
    <source>
        <dbReference type="SMART" id="SM00460"/>
    </source>
</evidence>
<dbReference type="PANTHER" id="PTHR33490:SF6">
    <property type="entry name" value="SLL1049 PROTEIN"/>
    <property type="match status" value="1"/>
</dbReference>
<dbReference type="Pfam" id="PF08379">
    <property type="entry name" value="Bact_transglu_N"/>
    <property type="match status" value="1"/>
</dbReference>
<dbReference type="InterPro" id="IPR013589">
    <property type="entry name" value="Bac_transglu_N"/>
</dbReference>
<sequence length="296" mass="32522">MLIHVRHRTRYTYDRPVQSMIQALRLSPRNHEGQYVRRWQIDLDQDGTLRPGEDSFGNVLHMLSLDGPLSSLCITVEGEVEMLDTNGIVRGALEKFPAELYLRETPLTQADAAIVEFAEGIAGKAGSNKLKILHGLLGAIHADIVFDTQQTDTATTAADAFRMKQGVCQDLSHVFIAAARHLGIPARYVGGYLMRSDDNIHQEAGHAWCEAYIEGLGWVGFDPANGICPTEAHIRVAAGLDYLGASPIRGARLGGLAERMEVQVTVADSYPQELAQQLHWAKPIDAIQQASQQFQA</sequence>
<dbReference type="Proteomes" id="UP001271769">
    <property type="component" value="Unassembled WGS sequence"/>
</dbReference>
<dbReference type="InterPro" id="IPR038765">
    <property type="entry name" value="Papain-like_cys_pep_sf"/>
</dbReference>
<keyword evidence="3" id="KW-1185">Reference proteome</keyword>
<accession>A0ABU5E2P4</accession>
<evidence type="ECO:0000313" key="2">
    <source>
        <dbReference type="EMBL" id="MDY0873850.1"/>
    </source>
</evidence>
<protein>
    <submittedName>
        <fullName evidence="2">Transglutaminase family protein</fullName>
    </submittedName>
</protein>
<evidence type="ECO:0000313" key="3">
    <source>
        <dbReference type="Proteomes" id="UP001271769"/>
    </source>
</evidence>
<comment type="caution">
    <text evidence="2">The sequence shown here is derived from an EMBL/GenBank/DDBJ whole genome shotgun (WGS) entry which is preliminary data.</text>
</comment>
<name>A0ABU5E2P4_9PROT</name>
<organism evidence="2 3">
    <name type="scientific">Dongia rigui</name>
    <dbReference type="NCBI Taxonomy" id="940149"/>
    <lineage>
        <taxon>Bacteria</taxon>
        <taxon>Pseudomonadati</taxon>
        <taxon>Pseudomonadota</taxon>
        <taxon>Alphaproteobacteria</taxon>
        <taxon>Rhodospirillales</taxon>
        <taxon>Dongiaceae</taxon>
        <taxon>Dongia</taxon>
    </lineage>
</organism>
<dbReference type="SUPFAM" id="SSF54001">
    <property type="entry name" value="Cysteine proteinases"/>
    <property type="match status" value="1"/>
</dbReference>
<dbReference type="EMBL" id="JAXCLX010000003">
    <property type="protein sequence ID" value="MDY0873850.1"/>
    <property type="molecule type" value="Genomic_DNA"/>
</dbReference>